<protein>
    <submittedName>
        <fullName evidence="1">Haloacid dehalogenase</fullName>
    </submittedName>
</protein>
<gene>
    <name evidence="1" type="ORF">GCM10010389_31710</name>
</gene>
<dbReference type="InterPro" id="IPR006439">
    <property type="entry name" value="HAD-SF_hydro_IA"/>
</dbReference>
<evidence type="ECO:0000313" key="2">
    <source>
        <dbReference type="Proteomes" id="UP000623010"/>
    </source>
</evidence>
<evidence type="ECO:0000313" key="1">
    <source>
        <dbReference type="EMBL" id="GGZ90899.1"/>
    </source>
</evidence>
<dbReference type="Gene3D" id="1.10.150.240">
    <property type="entry name" value="Putative phosphatase, domain 2"/>
    <property type="match status" value="1"/>
</dbReference>
<dbReference type="SUPFAM" id="SSF56784">
    <property type="entry name" value="HAD-like"/>
    <property type="match status" value="1"/>
</dbReference>
<dbReference type="Proteomes" id="UP000623010">
    <property type="component" value="Unassembled WGS sequence"/>
</dbReference>
<organism evidence="1 2">
    <name type="scientific">Streptomyces echinoruber</name>
    <dbReference type="NCBI Taxonomy" id="68898"/>
    <lineage>
        <taxon>Bacteria</taxon>
        <taxon>Bacillati</taxon>
        <taxon>Actinomycetota</taxon>
        <taxon>Actinomycetes</taxon>
        <taxon>Kitasatosporales</taxon>
        <taxon>Streptomycetaceae</taxon>
        <taxon>Streptomyces</taxon>
    </lineage>
</organism>
<dbReference type="EMBL" id="BMWH01000011">
    <property type="protein sequence ID" value="GGZ90899.1"/>
    <property type="molecule type" value="Genomic_DNA"/>
</dbReference>
<reference evidence="1" key="1">
    <citation type="journal article" date="2014" name="Int. J. Syst. Evol. Microbiol.">
        <title>Complete genome sequence of Corynebacterium casei LMG S-19264T (=DSM 44701T), isolated from a smear-ripened cheese.</title>
        <authorList>
            <consortium name="US DOE Joint Genome Institute (JGI-PGF)"/>
            <person name="Walter F."/>
            <person name="Albersmeier A."/>
            <person name="Kalinowski J."/>
            <person name="Ruckert C."/>
        </authorList>
    </citation>
    <scope>NUCLEOTIDE SEQUENCE</scope>
    <source>
        <strain evidence="1">JCM 5016</strain>
    </source>
</reference>
<dbReference type="InterPro" id="IPR052898">
    <property type="entry name" value="ACAD10-like"/>
</dbReference>
<keyword evidence="2" id="KW-1185">Reference proteome</keyword>
<accession>A0A918R9V5</accession>
<dbReference type="InterPro" id="IPR036412">
    <property type="entry name" value="HAD-like_sf"/>
</dbReference>
<dbReference type="CDD" id="cd02603">
    <property type="entry name" value="HAD_sEH-N_like"/>
    <property type="match status" value="1"/>
</dbReference>
<dbReference type="PANTHER" id="PTHR47829">
    <property type="entry name" value="HYDROLASE, PUTATIVE (AFU_ORTHOLOGUE AFUA_1G12880)-RELATED"/>
    <property type="match status" value="1"/>
</dbReference>
<reference evidence="1" key="2">
    <citation type="submission" date="2020-09" db="EMBL/GenBank/DDBJ databases">
        <authorList>
            <person name="Sun Q."/>
            <person name="Ohkuma M."/>
        </authorList>
    </citation>
    <scope>NUCLEOTIDE SEQUENCE</scope>
    <source>
        <strain evidence="1">JCM 5016</strain>
    </source>
</reference>
<dbReference type="Gene3D" id="3.40.50.1000">
    <property type="entry name" value="HAD superfamily/HAD-like"/>
    <property type="match status" value="1"/>
</dbReference>
<dbReference type="Pfam" id="PF00702">
    <property type="entry name" value="Hydrolase"/>
    <property type="match status" value="1"/>
</dbReference>
<dbReference type="AlphaFoldDB" id="A0A918R9V5"/>
<proteinExistence type="predicted"/>
<dbReference type="PANTHER" id="PTHR47829:SF1">
    <property type="entry name" value="HAD FAMILY PHOSPHATASE"/>
    <property type="match status" value="1"/>
</dbReference>
<dbReference type="InterPro" id="IPR023214">
    <property type="entry name" value="HAD_sf"/>
</dbReference>
<dbReference type="InterPro" id="IPR023198">
    <property type="entry name" value="PGP-like_dom2"/>
</dbReference>
<name>A0A918R9V5_9ACTN</name>
<comment type="caution">
    <text evidence="1">The sequence shown here is derived from an EMBL/GenBank/DDBJ whole genome shotgun (WGS) entry which is preliminary data.</text>
</comment>
<dbReference type="NCBIfam" id="TIGR01509">
    <property type="entry name" value="HAD-SF-IA-v3"/>
    <property type="match status" value="1"/>
</dbReference>
<sequence length="236" mass="25794">MTTLVCDYGGVLTNPLAETYLAFSDHTGIPLDELQAAFGRAAHRYGVSPMAELETGAIEEEELVRRVVAELPEELRGRDLLGGRPFGEVWFRGRRANRELLAFLRLVRAEGHRVALLTNNVRAWRPRWRATLSPDGSGDLGGLFDLVVDSSEEGVRKPDPEIYRRLLSRLGAAPETVLFLDDLEENCAAARALGMRAVRFETTAQAVADVAAAMGVPVGAPHHDLALGVLCRGGRR</sequence>
<dbReference type="PRINTS" id="PR00413">
    <property type="entry name" value="HADHALOGNASE"/>
</dbReference>